<feature type="non-terminal residue" evidence="2">
    <location>
        <position position="76"/>
    </location>
</feature>
<proteinExistence type="predicted"/>
<evidence type="ECO:0000313" key="2">
    <source>
        <dbReference type="EMBL" id="KAF5897585.1"/>
    </source>
</evidence>
<protein>
    <submittedName>
        <fullName evidence="2">Uncharacterized protein</fullName>
    </submittedName>
</protein>
<accession>A0A8J4XDA1</accession>
<dbReference type="EMBL" id="QNUK01000230">
    <property type="protein sequence ID" value="KAF5897585.1"/>
    <property type="molecule type" value="Genomic_DNA"/>
</dbReference>
<evidence type="ECO:0000313" key="3">
    <source>
        <dbReference type="Proteomes" id="UP000727407"/>
    </source>
</evidence>
<name>A0A8J4XDA1_CLAMG</name>
<keyword evidence="3" id="KW-1185">Reference proteome</keyword>
<reference evidence="2" key="1">
    <citation type="submission" date="2020-07" db="EMBL/GenBank/DDBJ databases">
        <title>Clarias magur genome sequencing, assembly and annotation.</title>
        <authorList>
            <person name="Kushwaha B."/>
            <person name="Kumar R."/>
            <person name="Das P."/>
            <person name="Joshi C.G."/>
            <person name="Kumar D."/>
            <person name="Nagpure N.S."/>
            <person name="Pandey M."/>
            <person name="Agarwal S."/>
            <person name="Srivastava S."/>
            <person name="Singh M."/>
            <person name="Sahoo L."/>
            <person name="Jayasankar P."/>
            <person name="Meher P.K."/>
            <person name="Koringa P.G."/>
            <person name="Iquebal M.A."/>
            <person name="Das S.P."/>
            <person name="Bit A."/>
            <person name="Patnaik S."/>
            <person name="Patel N."/>
            <person name="Shah T.M."/>
            <person name="Hinsu A."/>
            <person name="Jena J.K."/>
        </authorList>
    </citation>
    <scope>NUCLEOTIDE SEQUENCE</scope>
    <source>
        <strain evidence="2">CIFAMagur01</strain>
        <tissue evidence="2">Testis</tissue>
    </source>
</reference>
<organism evidence="2 3">
    <name type="scientific">Clarias magur</name>
    <name type="common">Asian catfish</name>
    <name type="synonym">Macropteronotus magur</name>
    <dbReference type="NCBI Taxonomy" id="1594786"/>
    <lineage>
        <taxon>Eukaryota</taxon>
        <taxon>Metazoa</taxon>
        <taxon>Chordata</taxon>
        <taxon>Craniata</taxon>
        <taxon>Vertebrata</taxon>
        <taxon>Euteleostomi</taxon>
        <taxon>Actinopterygii</taxon>
        <taxon>Neopterygii</taxon>
        <taxon>Teleostei</taxon>
        <taxon>Ostariophysi</taxon>
        <taxon>Siluriformes</taxon>
        <taxon>Clariidae</taxon>
        <taxon>Clarias</taxon>
    </lineage>
</organism>
<dbReference type="AlphaFoldDB" id="A0A8J4XDA1"/>
<dbReference type="Proteomes" id="UP000727407">
    <property type="component" value="Unassembled WGS sequence"/>
</dbReference>
<feature type="region of interest" description="Disordered" evidence="1">
    <location>
        <begin position="1"/>
        <end position="27"/>
    </location>
</feature>
<gene>
    <name evidence="2" type="ORF">DAT39_012700</name>
</gene>
<comment type="caution">
    <text evidence="2">The sequence shown here is derived from an EMBL/GenBank/DDBJ whole genome shotgun (WGS) entry which is preliminary data.</text>
</comment>
<evidence type="ECO:0000256" key="1">
    <source>
        <dbReference type="SAM" id="MobiDB-lite"/>
    </source>
</evidence>
<sequence length="76" mass="8594">MKVLPSSCKDPRNTRRAPTPQGNNPKHSALLSLLAKQICIGKIIHRYNREEFEHLHFRVNGGSLVNPLPNSSSRHK</sequence>